<organism evidence="2 3">
    <name type="scientific">Enterobacillus tribolii</name>
    <dbReference type="NCBI Taxonomy" id="1487935"/>
    <lineage>
        <taxon>Bacteria</taxon>
        <taxon>Pseudomonadati</taxon>
        <taxon>Pseudomonadota</taxon>
        <taxon>Gammaproteobacteria</taxon>
        <taxon>Enterobacterales</taxon>
        <taxon>Hafniaceae</taxon>
        <taxon>Enterobacillus</taxon>
    </lineage>
</organism>
<proteinExistence type="predicted"/>
<keyword evidence="1" id="KW-0732">Signal</keyword>
<name>A0A370QRM0_9GAMM</name>
<reference evidence="2 3" key="1">
    <citation type="submission" date="2018-07" db="EMBL/GenBank/DDBJ databases">
        <title>Genomic Encyclopedia of Type Strains, Phase IV (KMG-IV): sequencing the most valuable type-strain genomes for metagenomic binning, comparative biology and taxonomic classification.</title>
        <authorList>
            <person name="Goeker M."/>
        </authorList>
    </citation>
    <scope>NUCLEOTIDE SEQUENCE [LARGE SCALE GENOMIC DNA]</scope>
    <source>
        <strain evidence="2 3">DSM 103736</strain>
    </source>
</reference>
<evidence type="ECO:0008006" key="4">
    <source>
        <dbReference type="Google" id="ProtNLM"/>
    </source>
</evidence>
<dbReference type="RefSeq" id="WP_115458223.1">
    <property type="nucleotide sequence ID" value="NZ_QRAP01000004.1"/>
</dbReference>
<dbReference type="OrthoDB" id="6629456at2"/>
<keyword evidence="3" id="KW-1185">Reference proteome</keyword>
<gene>
    <name evidence="2" type="ORF">C8D90_10430</name>
</gene>
<protein>
    <recommendedName>
        <fullName evidence="4">Type IV pilus biogenesis protein PilP</fullName>
    </recommendedName>
</protein>
<dbReference type="Proteomes" id="UP000254848">
    <property type="component" value="Unassembled WGS sequence"/>
</dbReference>
<feature type="chain" id="PRO_5016859971" description="Type IV pilus biogenesis protein PilP" evidence="1">
    <location>
        <begin position="25"/>
        <end position="170"/>
    </location>
</feature>
<evidence type="ECO:0000313" key="2">
    <source>
        <dbReference type="EMBL" id="RDK91886.1"/>
    </source>
</evidence>
<evidence type="ECO:0000313" key="3">
    <source>
        <dbReference type="Proteomes" id="UP000254848"/>
    </source>
</evidence>
<evidence type="ECO:0000256" key="1">
    <source>
        <dbReference type="SAM" id="SignalP"/>
    </source>
</evidence>
<sequence length="170" mass="18573">MCKLKFLVSGAMFFSVILNSPAFAENVAGAVNQPAAAEASPTDEPESSQTQIIQMVQDDYLFQKTYRGLKNELALEELRNKIRKLQGVDKLSPPTIAQPVDTGSETLVSADTVPMPRVLLETQIAGVSTVAVSDGNQIKYVMPGRVFDMNGKSYHLSRTQGNKLRIQEAN</sequence>
<feature type="signal peptide" evidence="1">
    <location>
        <begin position="1"/>
        <end position="24"/>
    </location>
</feature>
<dbReference type="AlphaFoldDB" id="A0A370QRM0"/>
<comment type="caution">
    <text evidence="2">The sequence shown here is derived from an EMBL/GenBank/DDBJ whole genome shotgun (WGS) entry which is preliminary data.</text>
</comment>
<accession>A0A370QRM0</accession>
<dbReference type="EMBL" id="QRAP01000004">
    <property type="protein sequence ID" value="RDK91886.1"/>
    <property type="molecule type" value="Genomic_DNA"/>
</dbReference>